<dbReference type="Proteomes" id="UP001218218">
    <property type="component" value="Unassembled WGS sequence"/>
</dbReference>
<keyword evidence="4" id="KW-0249">Electron transport</keyword>
<feature type="transmembrane region" description="Helical" evidence="8">
    <location>
        <begin position="85"/>
        <end position="106"/>
    </location>
</feature>
<evidence type="ECO:0000256" key="8">
    <source>
        <dbReference type="SAM" id="Phobius"/>
    </source>
</evidence>
<feature type="transmembrane region" description="Helical" evidence="8">
    <location>
        <begin position="126"/>
        <end position="147"/>
    </location>
</feature>
<evidence type="ECO:0000256" key="6">
    <source>
        <dbReference type="ARBA" id="ARBA00023136"/>
    </source>
</evidence>
<dbReference type="Pfam" id="PF03188">
    <property type="entry name" value="Cytochrom_B561"/>
    <property type="match status" value="1"/>
</dbReference>
<evidence type="ECO:0000256" key="7">
    <source>
        <dbReference type="SAM" id="MobiDB-lite"/>
    </source>
</evidence>
<dbReference type="GO" id="GO:0016020">
    <property type="term" value="C:membrane"/>
    <property type="evidence" value="ECO:0007669"/>
    <property type="project" value="UniProtKB-SubCell"/>
</dbReference>
<comment type="caution">
    <text evidence="10">The sequence shown here is derived from an EMBL/GenBank/DDBJ whole genome shotgun (WGS) entry which is preliminary data.</text>
</comment>
<evidence type="ECO:0000256" key="1">
    <source>
        <dbReference type="ARBA" id="ARBA00004370"/>
    </source>
</evidence>
<proteinExistence type="predicted"/>
<dbReference type="InterPro" id="IPR006593">
    <property type="entry name" value="Cyt_b561/ferric_Rdtase_TM"/>
</dbReference>
<name>A0AAD7F1K4_9AGAR</name>
<accession>A0AAD7F1K4</accession>
<feature type="transmembrane region" description="Helical" evidence="8">
    <location>
        <begin position="163"/>
        <end position="184"/>
    </location>
</feature>
<evidence type="ECO:0000313" key="11">
    <source>
        <dbReference type="Proteomes" id="UP001218218"/>
    </source>
</evidence>
<organism evidence="10 11">
    <name type="scientific">Mycena albidolilacea</name>
    <dbReference type="NCBI Taxonomy" id="1033008"/>
    <lineage>
        <taxon>Eukaryota</taxon>
        <taxon>Fungi</taxon>
        <taxon>Dikarya</taxon>
        <taxon>Basidiomycota</taxon>
        <taxon>Agaricomycotina</taxon>
        <taxon>Agaricomycetes</taxon>
        <taxon>Agaricomycetidae</taxon>
        <taxon>Agaricales</taxon>
        <taxon>Marasmiineae</taxon>
        <taxon>Mycenaceae</taxon>
        <taxon>Mycena</taxon>
    </lineage>
</organism>
<evidence type="ECO:0000256" key="4">
    <source>
        <dbReference type="ARBA" id="ARBA00022982"/>
    </source>
</evidence>
<evidence type="ECO:0000313" key="10">
    <source>
        <dbReference type="EMBL" id="KAJ7359715.1"/>
    </source>
</evidence>
<keyword evidence="5 8" id="KW-1133">Transmembrane helix</keyword>
<evidence type="ECO:0000256" key="3">
    <source>
        <dbReference type="ARBA" id="ARBA00022692"/>
    </source>
</evidence>
<feature type="domain" description="Cytochrome b561" evidence="9">
    <location>
        <begin position="1"/>
        <end position="222"/>
    </location>
</feature>
<gene>
    <name evidence="10" type="ORF">DFH08DRAFT_846806</name>
</gene>
<keyword evidence="3 8" id="KW-0812">Transmembrane</keyword>
<dbReference type="PANTHER" id="PTHR23130">
    <property type="entry name" value="CYTOCHROME B561 AND DOMON DOMAIN-CONTAINING PROTEIN"/>
    <property type="match status" value="1"/>
</dbReference>
<sequence>MSYNGGNTGGGGGAGGDSNGGPGSDNSGQGGSGDTGVPIVFSIPLSPLEIKARTHAILCTVGFLILLPLGVLLARYARTFTRRWFWGHAVLQLVISGPVIFAGWKMGHDLANMLELESLYDTHQQIGITLLALYVTQLLLGTLIHFVKMPARLFHGHRPPQNYLHVALGLAILALAAYQVHYGMYIEWFYTGGAHQVPDSAKHAWLALIIVFWALYFLGLALLPRQFSREKEGREQTQIARKGETP</sequence>
<keyword evidence="6 8" id="KW-0472">Membrane</keyword>
<feature type="transmembrane region" description="Helical" evidence="8">
    <location>
        <begin position="204"/>
        <end position="223"/>
    </location>
</feature>
<feature type="region of interest" description="Disordered" evidence="7">
    <location>
        <begin position="1"/>
        <end position="31"/>
    </location>
</feature>
<reference evidence="10" key="1">
    <citation type="submission" date="2023-03" db="EMBL/GenBank/DDBJ databases">
        <title>Massive genome expansion in bonnet fungi (Mycena s.s.) driven by repeated elements and novel gene families across ecological guilds.</title>
        <authorList>
            <consortium name="Lawrence Berkeley National Laboratory"/>
            <person name="Harder C.B."/>
            <person name="Miyauchi S."/>
            <person name="Viragh M."/>
            <person name="Kuo A."/>
            <person name="Thoen E."/>
            <person name="Andreopoulos B."/>
            <person name="Lu D."/>
            <person name="Skrede I."/>
            <person name="Drula E."/>
            <person name="Henrissat B."/>
            <person name="Morin E."/>
            <person name="Kohler A."/>
            <person name="Barry K."/>
            <person name="LaButti K."/>
            <person name="Morin E."/>
            <person name="Salamov A."/>
            <person name="Lipzen A."/>
            <person name="Mereny Z."/>
            <person name="Hegedus B."/>
            <person name="Baldrian P."/>
            <person name="Stursova M."/>
            <person name="Weitz H."/>
            <person name="Taylor A."/>
            <person name="Grigoriev I.V."/>
            <person name="Nagy L.G."/>
            <person name="Martin F."/>
            <person name="Kauserud H."/>
        </authorList>
    </citation>
    <scope>NUCLEOTIDE SEQUENCE</scope>
    <source>
        <strain evidence="10">CBHHK002</strain>
    </source>
</reference>
<dbReference type="SMART" id="SM00665">
    <property type="entry name" value="B561"/>
    <property type="match status" value="1"/>
</dbReference>
<evidence type="ECO:0000256" key="5">
    <source>
        <dbReference type="ARBA" id="ARBA00022989"/>
    </source>
</evidence>
<keyword evidence="2" id="KW-0813">Transport</keyword>
<comment type="subcellular location">
    <subcellularLocation>
        <location evidence="1">Membrane</location>
    </subcellularLocation>
</comment>
<dbReference type="PROSITE" id="PS50939">
    <property type="entry name" value="CYTOCHROME_B561"/>
    <property type="match status" value="1"/>
</dbReference>
<evidence type="ECO:0000259" key="9">
    <source>
        <dbReference type="PROSITE" id="PS50939"/>
    </source>
</evidence>
<dbReference type="CDD" id="cd08760">
    <property type="entry name" value="Cyt_b561_FRRS1_like"/>
    <property type="match status" value="1"/>
</dbReference>
<dbReference type="PANTHER" id="PTHR23130:SF171">
    <property type="entry name" value="OS01G0895300 PROTEIN"/>
    <property type="match status" value="1"/>
</dbReference>
<keyword evidence="11" id="KW-1185">Reference proteome</keyword>
<feature type="transmembrane region" description="Helical" evidence="8">
    <location>
        <begin position="54"/>
        <end position="73"/>
    </location>
</feature>
<evidence type="ECO:0000256" key="2">
    <source>
        <dbReference type="ARBA" id="ARBA00022448"/>
    </source>
</evidence>
<dbReference type="EMBL" id="JARIHO010000006">
    <property type="protein sequence ID" value="KAJ7359715.1"/>
    <property type="molecule type" value="Genomic_DNA"/>
</dbReference>
<dbReference type="Gene3D" id="1.20.120.1770">
    <property type="match status" value="1"/>
</dbReference>
<protein>
    <recommendedName>
        <fullName evidence="9">Cytochrome b561 domain-containing protein</fullName>
    </recommendedName>
</protein>
<dbReference type="AlphaFoldDB" id="A0AAD7F1K4"/>